<name>A0A3P9PK43_POERE</name>
<reference evidence="2" key="1">
    <citation type="submission" date="2013-11" db="EMBL/GenBank/DDBJ databases">
        <title>The genomic landscape of the Guanapo guppy.</title>
        <authorList>
            <person name="Kuenstner A."/>
            <person name="Dreyer C."/>
        </authorList>
    </citation>
    <scope>NUCLEOTIDE SEQUENCE</scope>
    <source>
        <strain evidence="2">Guanapo</strain>
    </source>
</reference>
<evidence type="ECO:0000313" key="1">
    <source>
        <dbReference type="Ensembl" id="ENSPREP00000022088.1"/>
    </source>
</evidence>
<protein>
    <submittedName>
        <fullName evidence="1">Uncharacterized protein</fullName>
    </submittedName>
</protein>
<reference evidence="1" key="2">
    <citation type="submission" date="2025-08" db="UniProtKB">
        <authorList>
            <consortium name="Ensembl"/>
        </authorList>
    </citation>
    <scope>IDENTIFICATION</scope>
    <source>
        <strain evidence="1">Guanapo</strain>
    </source>
</reference>
<dbReference type="OMA" id="VITCSKN"/>
<dbReference type="Proteomes" id="UP000242638">
    <property type="component" value="Unassembled WGS sequence"/>
</dbReference>
<dbReference type="GeneTree" id="ENSGT00940000178122"/>
<accession>A0A3P9PK43</accession>
<dbReference type="Bgee" id="ENSPREG00000014925">
    <property type="expression patterns" value="Expressed in caudal fin"/>
</dbReference>
<sequence length="110" mass="12653">VLLYLKNPSSTIPPLMKCLHTFGNVSGYKVIEIKSEAMMSGRWPEHLKEVKFKWPKADLKYLGVSLTNNSSQLYNANYSTLISQIKKDLERWQILPLSLVGRVETIRMNL</sequence>
<keyword evidence="2" id="KW-1185">Reference proteome</keyword>
<dbReference type="AlphaFoldDB" id="A0A3P9PK43"/>
<dbReference type="Ensembl" id="ENSPRET00000022319.1">
    <property type="protein sequence ID" value="ENSPREP00000022088.1"/>
    <property type="gene ID" value="ENSPREG00000014925.1"/>
</dbReference>
<proteinExistence type="predicted"/>
<evidence type="ECO:0000313" key="2">
    <source>
        <dbReference type="Proteomes" id="UP000242638"/>
    </source>
</evidence>
<dbReference type="STRING" id="8081.ENSPREP00000022088"/>
<reference evidence="1" key="3">
    <citation type="submission" date="2025-09" db="UniProtKB">
        <authorList>
            <consortium name="Ensembl"/>
        </authorList>
    </citation>
    <scope>IDENTIFICATION</scope>
    <source>
        <strain evidence="1">Guanapo</strain>
    </source>
</reference>
<organism evidence="1 2">
    <name type="scientific">Poecilia reticulata</name>
    <name type="common">Guppy</name>
    <name type="synonym">Acanthophacelus reticulatus</name>
    <dbReference type="NCBI Taxonomy" id="8081"/>
    <lineage>
        <taxon>Eukaryota</taxon>
        <taxon>Metazoa</taxon>
        <taxon>Chordata</taxon>
        <taxon>Craniata</taxon>
        <taxon>Vertebrata</taxon>
        <taxon>Euteleostomi</taxon>
        <taxon>Actinopterygii</taxon>
        <taxon>Neopterygii</taxon>
        <taxon>Teleostei</taxon>
        <taxon>Neoteleostei</taxon>
        <taxon>Acanthomorphata</taxon>
        <taxon>Ovalentaria</taxon>
        <taxon>Atherinomorphae</taxon>
        <taxon>Cyprinodontiformes</taxon>
        <taxon>Poeciliidae</taxon>
        <taxon>Poeciliinae</taxon>
        <taxon>Poecilia</taxon>
    </lineage>
</organism>
<dbReference type="PANTHER" id="PTHR31635">
    <property type="entry name" value="REVERSE TRANSCRIPTASE DOMAIN-CONTAINING PROTEIN-RELATED"/>
    <property type="match status" value="1"/>
</dbReference>
<dbReference type="PANTHER" id="PTHR31635:SF196">
    <property type="entry name" value="REVERSE TRANSCRIPTASE DOMAIN-CONTAINING PROTEIN-RELATED"/>
    <property type="match status" value="1"/>
</dbReference>